<feature type="domain" description="PaaD zinc beta ribbon" evidence="3">
    <location>
        <begin position="131"/>
        <end position="177"/>
    </location>
</feature>
<dbReference type="AlphaFoldDB" id="A0A852Z9K5"/>
<protein>
    <submittedName>
        <fullName evidence="4">Ring-1,2-phenylacetyl-CoA epoxidase subunit PaaD</fullName>
    </submittedName>
</protein>
<evidence type="ECO:0000259" key="3">
    <source>
        <dbReference type="Pfam" id="PF23451"/>
    </source>
</evidence>
<sequence>MVTGGEVDTSAARAVAETVTDPELPMLTLADLGVLRDVRPSGDGGVLVTITPTYSGCPALTEMRSDLQRKLNEAGFDDVRIRTELSPPWSSSWISERGRRKLAEHGIHPPDDSSAGAAGIPGTAGGPVPLTLEPPRRRVSCPRCGSTRTERTSEFSATACKALYRCLRCLEPFEYFKEI</sequence>
<dbReference type="InterPro" id="IPR011883">
    <property type="entry name" value="PaaD-like"/>
</dbReference>
<dbReference type="InterPro" id="IPR056572">
    <property type="entry name" value="Zn_ribbon_PaaD"/>
</dbReference>
<dbReference type="InterPro" id="IPR034904">
    <property type="entry name" value="FSCA_dom_sf"/>
</dbReference>
<feature type="region of interest" description="Disordered" evidence="1">
    <location>
        <begin position="105"/>
        <end position="134"/>
    </location>
</feature>
<feature type="domain" description="MIP18 family-like" evidence="2">
    <location>
        <begin position="13"/>
        <end position="72"/>
    </location>
</feature>
<dbReference type="SUPFAM" id="SSF117916">
    <property type="entry name" value="Fe-S cluster assembly (FSCA) domain-like"/>
    <property type="match status" value="1"/>
</dbReference>
<dbReference type="PANTHER" id="PTHR42831:SF3">
    <property type="entry name" value="1,2-PHENYLACETYL-COA EPOXIDASE, SUBUNIT D-RELATED"/>
    <property type="match status" value="1"/>
</dbReference>
<gene>
    <name evidence="4" type="ORF">FHR84_002098</name>
</gene>
<accession>A0A852Z9K5</accession>
<dbReference type="Pfam" id="PF23451">
    <property type="entry name" value="Zn_ribbon_PaaD"/>
    <property type="match status" value="1"/>
</dbReference>
<proteinExistence type="predicted"/>
<dbReference type="NCBIfam" id="TIGR02159">
    <property type="entry name" value="PA_CoA_Oxy4"/>
    <property type="match status" value="1"/>
</dbReference>
<dbReference type="InterPro" id="IPR052339">
    <property type="entry name" value="Fe-S_Maturation_MIP18"/>
</dbReference>
<dbReference type="Proteomes" id="UP000548304">
    <property type="component" value="Unassembled WGS sequence"/>
</dbReference>
<evidence type="ECO:0000259" key="2">
    <source>
        <dbReference type="Pfam" id="PF01883"/>
    </source>
</evidence>
<reference evidence="4 5" key="1">
    <citation type="submission" date="2020-07" db="EMBL/GenBank/DDBJ databases">
        <title>Genomic Encyclopedia of Type Strains, Phase III (KMG-III): the genomes of soil and plant-associated and newly described type strains.</title>
        <authorList>
            <person name="Whitman W."/>
        </authorList>
    </citation>
    <scope>NUCLEOTIDE SEQUENCE [LARGE SCALE GENOMIC DNA]</scope>
    <source>
        <strain evidence="4 5">CECT 8576</strain>
    </source>
</reference>
<evidence type="ECO:0000313" key="4">
    <source>
        <dbReference type="EMBL" id="NYH78773.1"/>
    </source>
</evidence>
<evidence type="ECO:0000313" key="5">
    <source>
        <dbReference type="Proteomes" id="UP000548304"/>
    </source>
</evidence>
<dbReference type="EMBL" id="JACBYW010000003">
    <property type="protein sequence ID" value="NYH78773.1"/>
    <property type="molecule type" value="Genomic_DNA"/>
</dbReference>
<dbReference type="PANTHER" id="PTHR42831">
    <property type="entry name" value="FE-S PROTEIN MATURATION AUXILIARY FACTOR YITW"/>
    <property type="match status" value="1"/>
</dbReference>
<dbReference type="Gene3D" id="3.30.300.130">
    <property type="entry name" value="Fe-S cluster assembly (FSCA)"/>
    <property type="match status" value="1"/>
</dbReference>
<dbReference type="RefSeq" id="WP_179535220.1">
    <property type="nucleotide sequence ID" value="NZ_JACBYW010000003.1"/>
</dbReference>
<dbReference type="Pfam" id="PF01883">
    <property type="entry name" value="FeS_assembly_P"/>
    <property type="match status" value="1"/>
</dbReference>
<organism evidence="4 5">
    <name type="scientific">Actinopolyspora biskrensis</name>
    <dbReference type="NCBI Taxonomy" id="1470178"/>
    <lineage>
        <taxon>Bacteria</taxon>
        <taxon>Bacillati</taxon>
        <taxon>Actinomycetota</taxon>
        <taxon>Actinomycetes</taxon>
        <taxon>Actinopolysporales</taxon>
        <taxon>Actinopolysporaceae</taxon>
        <taxon>Actinopolyspora</taxon>
    </lineage>
</organism>
<comment type="caution">
    <text evidence="4">The sequence shown here is derived from an EMBL/GenBank/DDBJ whole genome shotgun (WGS) entry which is preliminary data.</text>
</comment>
<evidence type="ECO:0000256" key="1">
    <source>
        <dbReference type="SAM" id="MobiDB-lite"/>
    </source>
</evidence>
<feature type="compositionally biased region" description="Low complexity" evidence="1">
    <location>
        <begin position="115"/>
        <end position="129"/>
    </location>
</feature>
<name>A0A852Z9K5_9ACTN</name>
<keyword evidence="5" id="KW-1185">Reference proteome</keyword>
<dbReference type="InterPro" id="IPR002744">
    <property type="entry name" value="MIP18-like"/>
</dbReference>